<evidence type="ECO:0000313" key="8">
    <source>
        <dbReference type="EMBL" id="ACG77368.1"/>
    </source>
</evidence>
<dbReference type="OrthoDB" id="7456916at2"/>
<keyword evidence="5" id="KW-0408">Iron</keyword>
<keyword evidence="2" id="KW-0001">2Fe-2S</keyword>
<dbReference type="SUPFAM" id="SSF55961">
    <property type="entry name" value="Bet v1-like"/>
    <property type="match status" value="1"/>
</dbReference>
<evidence type="ECO:0000256" key="4">
    <source>
        <dbReference type="ARBA" id="ARBA00023002"/>
    </source>
</evidence>
<dbReference type="PROSITE" id="PS51296">
    <property type="entry name" value="RIESKE"/>
    <property type="match status" value="1"/>
</dbReference>
<comment type="cofactor">
    <cofactor evidence="1">
        <name>Fe cation</name>
        <dbReference type="ChEBI" id="CHEBI:24875"/>
    </cofactor>
</comment>
<reference evidence="8 9" key="1">
    <citation type="journal article" date="2008" name="BMC Genomics">
        <title>Complete genome of Phenylobacterium zucineum - a novel facultative intracellular bacterium isolated from human erythroleukemia cell line K562.</title>
        <authorList>
            <person name="Luo Y."/>
            <person name="Xu X."/>
            <person name="Ding Z."/>
            <person name="Liu Z."/>
            <person name="Zhang B."/>
            <person name="Yan Z."/>
            <person name="Sun J."/>
            <person name="Hu S."/>
            <person name="Hu X."/>
        </authorList>
    </citation>
    <scope>NUCLEOTIDE SEQUENCE [LARGE SCALE GENOMIC DNA]</scope>
    <source>
        <strain evidence="8 9">HLK1</strain>
    </source>
</reference>
<name>B4RHA8_PHEZH</name>
<dbReference type="Pfam" id="PF00848">
    <property type="entry name" value="Ring_hydroxyl_A"/>
    <property type="match status" value="2"/>
</dbReference>
<accession>B4RHA8</accession>
<evidence type="ECO:0000256" key="1">
    <source>
        <dbReference type="ARBA" id="ARBA00001962"/>
    </source>
</evidence>
<organism evidence="8 9">
    <name type="scientific">Phenylobacterium zucineum (strain HLK1)</name>
    <dbReference type="NCBI Taxonomy" id="450851"/>
    <lineage>
        <taxon>Bacteria</taxon>
        <taxon>Pseudomonadati</taxon>
        <taxon>Pseudomonadota</taxon>
        <taxon>Alphaproteobacteria</taxon>
        <taxon>Caulobacterales</taxon>
        <taxon>Caulobacteraceae</taxon>
        <taxon>Phenylobacterium</taxon>
    </lineage>
</organism>
<feature type="domain" description="Rieske" evidence="7">
    <location>
        <begin position="25"/>
        <end position="133"/>
    </location>
</feature>
<dbReference type="Pfam" id="PF00355">
    <property type="entry name" value="Rieske"/>
    <property type="match status" value="1"/>
</dbReference>
<dbReference type="GO" id="GO:0051213">
    <property type="term" value="F:dioxygenase activity"/>
    <property type="evidence" value="ECO:0007669"/>
    <property type="project" value="UniProtKB-KW"/>
</dbReference>
<dbReference type="AlphaFoldDB" id="B4RHA8"/>
<dbReference type="InterPro" id="IPR001663">
    <property type="entry name" value="Rng_hydr_dOase-A"/>
</dbReference>
<dbReference type="EMBL" id="CP000747">
    <property type="protein sequence ID" value="ACG77368.1"/>
    <property type="molecule type" value="Genomic_DNA"/>
</dbReference>
<keyword evidence="9" id="KW-1185">Reference proteome</keyword>
<keyword evidence="8" id="KW-0223">Dioxygenase</keyword>
<dbReference type="SUPFAM" id="SSF50022">
    <property type="entry name" value="ISP domain"/>
    <property type="match status" value="1"/>
</dbReference>
<evidence type="ECO:0000256" key="3">
    <source>
        <dbReference type="ARBA" id="ARBA00022723"/>
    </source>
</evidence>
<dbReference type="Gene3D" id="3.90.380.10">
    <property type="entry name" value="Naphthalene 1,2-dioxygenase Alpha Subunit, Chain A, domain 1"/>
    <property type="match status" value="2"/>
</dbReference>
<gene>
    <name evidence="8" type="ordered locus">PHZ_c0954</name>
</gene>
<evidence type="ECO:0000256" key="2">
    <source>
        <dbReference type="ARBA" id="ARBA00022714"/>
    </source>
</evidence>
<dbReference type="eggNOG" id="COG4638">
    <property type="taxonomic scope" value="Bacteria"/>
</dbReference>
<dbReference type="GO" id="GO:0005506">
    <property type="term" value="F:iron ion binding"/>
    <property type="evidence" value="ECO:0007669"/>
    <property type="project" value="InterPro"/>
</dbReference>
<dbReference type="PANTHER" id="PTHR43756">
    <property type="entry name" value="CHOLINE MONOOXYGENASE, CHLOROPLASTIC"/>
    <property type="match status" value="1"/>
</dbReference>
<dbReference type="CDD" id="cd08883">
    <property type="entry name" value="RHO_alpha_C_CMO-like"/>
    <property type="match status" value="1"/>
</dbReference>
<keyword evidence="6" id="KW-0411">Iron-sulfur</keyword>
<dbReference type="InterPro" id="IPR036922">
    <property type="entry name" value="Rieske_2Fe-2S_sf"/>
</dbReference>
<sequence length="337" mass="37839">MLAVDLYRGEEALKADRARILRRTWQFVGHVSMLQSRGDYIADVIGGAPVVVVRNDGGLAAFHNVCRHRAGGLVPDGTGNCGEHFTCRYHGWKYALDGRLRSAVDFGAAPGFDPRQFGLYPIRVETWRGMVFVNLDVAAAPLADLMAPLDRRWADDLPQFGLTERRTHHIACNWKTYVENYLEGYHLPMVHPEFDEDIVVADYRVEIEGEIVFHAAPARDGSVNAGLWAWMWPNLAINTYRHGYMVERMTATGPESTRLDYFYFFDPARAAELAEMFVVSDRVTAQDKEICEMVQRNLAAGVYRPGVLSPKHEAGIAWFQSKVAGRHDDPTPLAAVS</sequence>
<dbReference type="PRINTS" id="PR00090">
    <property type="entry name" value="RNGDIOXGNASE"/>
</dbReference>
<keyword evidence="3" id="KW-0479">Metal-binding</keyword>
<dbReference type="InterPro" id="IPR017941">
    <property type="entry name" value="Rieske_2Fe-2S"/>
</dbReference>
<dbReference type="KEGG" id="pzu:PHZ_c0954"/>
<evidence type="ECO:0000259" key="7">
    <source>
        <dbReference type="PROSITE" id="PS51296"/>
    </source>
</evidence>
<dbReference type="PANTHER" id="PTHR43756:SF5">
    <property type="entry name" value="CHOLINE MONOOXYGENASE, CHLOROPLASTIC"/>
    <property type="match status" value="1"/>
</dbReference>
<proteinExistence type="predicted"/>
<protein>
    <submittedName>
        <fullName evidence="8">Phenylpropionate dioxygenase</fullName>
    </submittedName>
</protein>
<evidence type="ECO:0000256" key="6">
    <source>
        <dbReference type="ARBA" id="ARBA00023014"/>
    </source>
</evidence>
<dbReference type="InterPro" id="IPR015879">
    <property type="entry name" value="Ring_hydroxy_dOase_asu_C_dom"/>
</dbReference>
<dbReference type="CDD" id="cd03469">
    <property type="entry name" value="Rieske_RO_Alpha_N"/>
    <property type="match status" value="1"/>
</dbReference>
<dbReference type="Proteomes" id="UP000001868">
    <property type="component" value="Chromosome"/>
</dbReference>
<dbReference type="HOGENOM" id="CLU_026244_3_0_5"/>
<keyword evidence="4" id="KW-0560">Oxidoreductase</keyword>
<dbReference type="RefSeq" id="WP_012521516.1">
    <property type="nucleotide sequence ID" value="NC_011144.1"/>
</dbReference>
<dbReference type="Gene3D" id="2.102.10.10">
    <property type="entry name" value="Rieske [2Fe-2S] iron-sulphur domain"/>
    <property type="match status" value="1"/>
</dbReference>
<evidence type="ECO:0000256" key="5">
    <source>
        <dbReference type="ARBA" id="ARBA00023004"/>
    </source>
</evidence>
<evidence type="ECO:0000313" key="9">
    <source>
        <dbReference type="Proteomes" id="UP000001868"/>
    </source>
</evidence>
<dbReference type="GO" id="GO:0051537">
    <property type="term" value="F:2 iron, 2 sulfur cluster binding"/>
    <property type="evidence" value="ECO:0007669"/>
    <property type="project" value="UniProtKB-KW"/>
</dbReference>
<dbReference type="STRING" id="450851.PHZ_c0954"/>